<dbReference type="Proteomes" id="UP001431776">
    <property type="component" value="Unassembled WGS sequence"/>
</dbReference>
<dbReference type="Pfam" id="PF09835">
    <property type="entry name" value="DUF2062"/>
    <property type="match status" value="1"/>
</dbReference>
<feature type="transmembrane region" description="Helical" evidence="1">
    <location>
        <begin position="21"/>
        <end position="38"/>
    </location>
</feature>
<protein>
    <submittedName>
        <fullName evidence="3">DUF2062 domain-containing protein</fullName>
    </submittedName>
</protein>
<dbReference type="InterPro" id="IPR018639">
    <property type="entry name" value="DUF2062"/>
</dbReference>
<evidence type="ECO:0000256" key="1">
    <source>
        <dbReference type="SAM" id="Phobius"/>
    </source>
</evidence>
<evidence type="ECO:0000313" key="4">
    <source>
        <dbReference type="Proteomes" id="UP001431776"/>
    </source>
</evidence>
<evidence type="ECO:0000313" key="3">
    <source>
        <dbReference type="EMBL" id="MDI6450780.1"/>
    </source>
</evidence>
<accession>A0AAW6TYR2</accession>
<keyword evidence="1" id="KW-1133">Transmembrane helix</keyword>
<dbReference type="PANTHER" id="PTHR40547:SF1">
    <property type="entry name" value="SLL0298 PROTEIN"/>
    <property type="match status" value="1"/>
</dbReference>
<sequence>MGLRESILRRLPDRNRLRRSFLYRVFGKGILARDLWHFDARSLAGGAALGLFIAFTPTIPFQMLLACVGVLYFRVNLPIALLACWVTNPLTAVPIYMTAWRLGHFVLYAIPYADEYIAAYAAAGRGRIIMGSFCLWTGCLILGTVAAVVGNVLIRWLWKGAHLAHPRRKRPKRSQP</sequence>
<dbReference type="PANTHER" id="PTHR40547">
    <property type="entry name" value="SLL0298 PROTEIN"/>
    <property type="match status" value="1"/>
</dbReference>
<dbReference type="AlphaFoldDB" id="A0AAW6TYR2"/>
<comment type="caution">
    <text evidence="3">The sequence shown here is derived from an EMBL/GenBank/DDBJ whole genome shotgun (WGS) entry which is preliminary data.</text>
</comment>
<keyword evidence="1" id="KW-0812">Transmembrane</keyword>
<dbReference type="EMBL" id="JASCXX010000024">
    <property type="protein sequence ID" value="MDI6450780.1"/>
    <property type="molecule type" value="Genomic_DNA"/>
</dbReference>
<organism evidence="3 4">
    <name type="scientific">Anaerobaca lacustris</name>
    <dbReference type="NCBI Taxonomy" id="3044600"/>
    <lineage>
        <taxon>Bacteria</taxon>
        <taxon>Pseudomonadati</taxon>
        <taxon>Planctomycetota</taxon>
        <taxon>Phycisphaerae</taxon>
        <taxon>Sedimentisphaerales</taxon>
        <taxon>Anaerobacaceae</taxon>
        <taxon>Anaerobaca</taxon>
    </lineage>
</organism>
<feature type="transmembrane region" description="Helical" evidence="1">
    <location>
        <begin position="44"/>
        <end position="72"/>
    </location>
</feature>
<feature type="transmembrane region" description="Helical" evidence="1">
    <location>
        <begin position="135"/>
        <end position="158"/>
    </location>
</feature>
<feature type="transmembrane region" description="Helical" evidence="1">
    <location>
        <begin position="79"/>
        <end position="99"/>
    </location>
</feature>
<proteinExistence type="predicted"/>
<dbReference type="RefSeq" id="WP_349246190.1">
    <property type="nucleotide sequence ID" value="NZ_JASCXX010000024.1"/>
</dbReference>
<feature type="domain" description="DUF2062" evidence="2">
    <location>
        <begin position="24"/>
        <end position="162"/>
    </location>
</feature>
<gene>
    <name evidence="3" type="ORF">QJ522_17100</name>
</gene>
<reference evidence="3" key="1">
    <citation type="submission" date="2023-05" db="EMBL/GenBank/DDBJ databases">
        <title>Anaerotaeda fermentans gen. nov., sp. nov., a novel anaerobic planctomycete of the new family within the order Sedimentisphaerales isolated from Taman Peninsula, Russia.</title>
        <authorList>
            <person name="Khomyakova M.A."/>
            <person name="Merkel A.Y."/>
            <person name="Slobodkin A.I."/>
        </authorList>
    </citation>
    <scope>NUCLEOTIDE SEQUENCE</scope>
    <source>
        <strain evidence="3">M17dextr</strain>
    </source>
</reference>
<keyword evidence="1" id="KW-0472">Membrane</keyword>
<name>A0AAW6TYR2_9BACT</name>
<keyword evidence="4" id="KW-1185">Reference proteome</keyword>
<evidence type="ECO:0000259" key="2">
    <source>
        <dbReference type="Pfam" id="PF09835"/>
    </source>
</evidence>